<sequence>MLYQSVRHDRPARVRGGARRADQTRRPFVAVGVGYRQLLLANCKQQSKPKKGYESWHLIFPPRLIRVHLYKDRPLEGPTICRPHRLSMTREGYRWRCERRRTIKRYFIPLSKVAKEYNYEVFDFNHAMIIGGVGGAMTIKVHILLRGWGYSQNVARGKETQFFAVQGRSIHRSVRTPAHDEVGQVLCSTNMVTLLETAVVSRRIGTELKSFRRFFAAPAKVDDRSLTPVHCGSGAADDNLLNRRLNVVSDSQFRFRMRSHQTCSIRAPTGDHRALQDRGGVHVFIRNERALLSSKTMCSGFKDIITNRCSISVYENKRHVAQPVRHDGRPGGADNAPLTLGTMHRGVLAGTTRILIY</sequence>
<proteinExistence type="predicted"/>
<protein>
    <submittedName>
        <fullName evidence="2">Uncharacterized protein</fullName>
    </submittedName>
</protein>
<feature type="region of interest" description="Disordered" evidence="1">
    <location>
        <begin position="1"/>
        <end position="21"/>
    </location>
</feature>
<dbReference type="Proteomes" id="UP000299102">
    <property type="component" value="Unassembled WGS sequence"/>
</dbReference>
<accession>A0A4C1TT26</accession>
<evidence type="ECO:0000313" key="2">
    <source>
        <dbReference type="EMBL" id="GBP17170.1"/>
    </source>
</evidence>
<keyword evidence="3" id="KW-1185">Reference proteome</keyword>
<dbReference type="AlphaFoldDB" id="A0A4C1TT26"/>
<gene>
    <name evidence="2" type="ORF">EVAR_17291_1</name>
</gene>
<evidence type="ECO:0000256" key="1">
    <source>
        <dbReference type="SAM" id="MobiDB-lite"/>
    </source>
</evidence>
<organism evidence="2 3">
    <name type="scientific">Eumeta variegata</name>
    <name type="common">Bagworm moth</name>
    <name type="synonym">Eumeta japonica</name>
    <dbReference type="NCBI Taxonomy" id="151549"/>
    <lineage>
        <taxon>Eukaryota</taxon>
        <taxon>Metazoa</taxon>
        <taxon>Ecdysozoa</taxon>
        <taxon>Arthropoda</taxon>
        <taxon>Hexapoda</taxon>
        <taxon>Insecta</taxon>
        <taxon>Pterygota</taxon>
        <taxon>Neoptera</taxon>
        <taxon>Endopterygota</taxon>
        <taxon>Lepidoptera</taxon>
        <taxon>Glossata</taxon>
        <taxon>Ditrysia</taxon>
        <taxon>Tineoidea</taxon>
        <taxon>Psychidae</taxon>
        <taxon>Oiketicinae</taxon>
        <taxon>Eumeta</taxon>
    </lineage>
</organism>
<evidence type="ECO:0000313" key="3">
    <source>
        <dbReference type="Proteomes" id="UP000299102"/>
    </source>
</evidence>
<reference evidence="2 3" key="1">
    <citation type="journal article" date="2019" name="Commun. Biol.">
        <title>The bagworm genome reveals a unique fibroin gene that provides high tensile strength.</title>
        <authorList>
            <person name="Kono N."/>
            <person name="Nakamura H."/>
            <person name="Ohtoshi R."/>
            <person name="Tomita M."/>
            <person name="Numata K."/>
            <person name="Arakawa K."/>
        </authorList>
    </citation>
    <scope>NUCLEOTIDE SEQUENCE [LARGE SCALE GENOMIC DNA]</scope>
</reference>
<feature type="compositionally biased region" description="Basic and acidic residues" evidence="1">
    <location>
        <begin position="1"/>
        <end position="12"/>
    </location>
</feature>
<dbReference type="EMBL" id="BGZK01000085">
    <property type="protein sequence ID" value="GBP17170.1"/>
    <property type="molecule type" value="Genomic_DNA"/>
</dbReference>
<name>A0A4C1TT26_EUMVA</name>
<comment type="caution">
    <text evidence="2">The sequence shown here is derived from an EMBL/GenBank/DDBJ whole genome shotgun (WGS) entry which is preliminary data.</text>
</comment>